<proteinExistence type="predicted"/>
<evidence type="ECO:0000313" key="1">
    <source>
        <dbReference type="EMBL" id="OMH85681.1"/>
    </source>
</evidence>
<accession>A0A1R1PXH7</accession>
<comment type="caution">
    <text evidence="1">The sequence shown here is derived from an EMBL/GenBank/DDBJ whole genome shotgun (WGS) entry which is preliminary data.</text>
</comment>
<evidence type="ECO:0000313" key="2">
    <source>
        <dbReference type="Proteomes" id="UP000188320"/>
    </source>
</evidence>
<sequence length="296" mass="32004">MKKLRLSVCSLPLSDIQTNEKVIPDETTLGSRNPSDKKLSGGALLQIGGKLETGPGFAPLNDESALIPGHKLFFNSGHLESAVLKEKSAPVTTEITRSTLLSSKINSANNTGSIESDVNTTSNTPVSDRPMALKMTESRYASHKKSPQDVTNILDGYKLAENSYTDDLKLGSAVGVDTGIDTDVFTDAGASPQLFGIDGANWARESSLFINLSSKRSKMNDLDEYDPFYSALISSNLLFDKNGVLIKSSNRYQLENALTCDDSTRNPAKHQRLLEFLNGSKLPQQIDALSLEGLGM</sequence>
<dbReference type="EMBL" id="LSSK01000059">
    <property type="protein sequence ID" value="OMH85681.1"/>
    <property type="molecule type" value="Genomic_DNA"/>
</dbReference>
<organism evidence="1 2">
    <name type="scientific">Zancudomyces culisetae</name>
    <name type="common">Gut fungus</name>
    <name type="synonym">Smittium culisetae</name>
    <dbReference type="NCBI Taxonomy" id="1213189"/>
    <lineage>
        <taxon>Eukaryota</taxon>
        <taxon>Fungi</taxon>
        <taxon>Fungi incertae sedis</taxon>
        <taxon>Zoopagomycota</taxon>
        <taxon>Kickxellomycotina</taxon>
        <taxon>Harpellomycetes</taxon>
        <taxon>Harpellales</taxon>
        <taxon>Legeriomycetaceae</taxon>
        <taxon>Zancudomyces</taxon>
    </lineage>
</organism>
<reference evidence="2" key="1">
    <citation type="submission" date="2017-01" db="EMBL/GenBank/DDBJ databases">
        <authorList>
            <person name="Wang Y."/>
            <person name="White M."/>
            <person name="Kvist S."/>
            <person name="Moncalvo J.-M."/>
        </authorList>
    </citation>
    <scope>NUCLEOTIDE SEQUENCE [LARGE SCALE GENOMIC DNA]</scope>
    <source>
        <strain evidence="2">COL-18-3</strain>
    </source>
</reference>
<protein>
    <submittedName>
        <fullName evidence="1">Uncharacterized protein</fullName>
    </submittedName>
</protein>
<gene>
    <name evidence="1" type="ORF">AX774_g760</name>
</gene>
<name>A0A1R1PXH7_ZANCU</name>
<dbReference type="AlphaFoldDB" id="A0A1R1PXH7"/>
<dbReference type="Proteomes" id="UP000188320">
    <property type="component" value="Unassembled WGS sequence"/>
</dbReference>
<keyword evidence="2" id="KW-1185">Reference proteome</keyword>